<keyword evidence="5 6" id="KW-0472">Membrane</keyword>
<dbReference type="STRING" id="1249627.D779_3713"/>
<dbReference type="PANTHER" id="PTHR36115">
    <property type="entry name" value="PROLINE-RICH ANTIGEN HOMOLOG-RELATED"/>
    <property type="match status" value="1"/>
</dbReference>
<dbReference type="eggNOG" id="COG1714">
    <property type="taxonomic scope" value="Bacteria"/>
</dbReference>
<protein>
    <submittedName>
        <fullName evidence="8">Putative transmembrane protein</fullName>
    </submittedName>
</protein>
<evidence type="ECO:0000256" key="1">
    <source>
        <dbReference type="ARBA" id="ARBA00004651"/>
    </source>
</evidence>
<evidence type="ECO:0000259" key="7">
    <source>
        <dbReference type="Pfam" id="PF06271"/>
    </source>
</evidence>
<comment type="caution">
    <text evidence="8">The sequence shown here is derived from an EMBL/GenBank/DDBJ whole genome shotgun (WGS) entry which is preliminary data.</text>
</comment>
<dbReference type="InterPro" id="IPR010432">
    <property type="entry name" value="RDD"/>
</dbReference>
<proteinExistence type="predicted"/>
<reference evidence="8 9" key="1">
    <citation type="submission" date="2012-11" db="EMBL/GenBank/DDBJ databases">
        <title>Genome assembly of Thiorhodococcus sp. AK35.</title>
        <authorList>
            <person name="Nupur N."/>
            <person name="Khatri I."/>
            <person name="Subramanian S."/>
            <person name="Pinnaka A."/>
        </authorList>
    </citation>
    <scope>NUCLEOTIDE SEQUENCE [LARGE SCALE GENOMIC DNA]</scope>
    <source>
        <strain evidence="8 9">AK35</strain>
    </source>
</reference>
<evidence type="ECO:0000256" key="3">
    <source>
        <dbReference type="ARBA" id="ARBA00022692"/>
    </source>
</evidence>
<accession>W9V9B1</accession>
<dbReference type="PANTHER" id="PTHR36115:SF10">
    <property type="entry name" value="RDD DOMAIN-CONTAINING PROTEIN"/>
    <property type="match status" value="1"/>
</dbReference>
<name>W9V9B1_9GAMM</name>
<dbReference type="Proteomes" id="UP000019460">
    <property type="component" value="Unassembled WGS sequence"/>
</dbReference>
<gene>
    <name evidence="8" type="ORF">D779_3713</name>
</gene>
<comment type="subcellular location">
    <subcellularLocation>
        <location evidence="1">Cell membrane</location>
        <topology evidence="1">Multi-pass membrane protein</topology>
    </subcellularLocation>
</comment>
<sequence length="154" mass="17423">MTNMELDLSQAKKPSIPRRLGALLYDLVLLLAVLMVANTIVVIPYELITGHHIYEEAFPLLLMRLYLLAVIVGFYVYFWTHGGQTLGMRAWRIRVVDDKGSDLGTGTAIARFGWSVLSYLPAGLGLWWSLFDREGLAWHDRKSHTCLVMVEKSA</sequence>
<feature type="transmembrane region" description="Helical" evidence="6">
    <location>
        <begin position="57"/>
        <end position="79"/>
    </location>
</feature>
<dbReference type="GO" id="GO:0005886">
    <property type="term" value="C:plasma membrane"/>
    <property type="evidence" value="ECO:0007669"/>
    <property type="project" value="UniProtKB-SubCell"/>
</dbReference>
<keyword evidence="2" id="KW-1003">Cell membrane</keyword>
<dbReference type="EMBL" id="AONC01000069">
    <property type="protein sequence ID" value="EXJ13451.1"/>
    <property type="molecule type" value="Genomic_DNA"/>
</dbReference>
<feature type="transmembrane region" description="Helical" evidence="6">
    <location>
        <begin position="20"/>
        <end position="45"/>
    </location>
</feature>
<organism evidence="8 9">
    <name type="scientific">Imhoffiella purpurea</name>
    <dbReference type="NCBI Taxonomy" id="1249627"/>
    <lineage>
        <taxon>Bacteria</taxon>
        <taxon>Pseudomonadati</taxon>
        <taxon>Pseudomonadota</taxon>
        <taxon>Gammaproteobacteria</taxon>
        <taxon>Chromatiales</taxon>
        <taxon>Chromatiaceae</taxon>
        <taxon>Imhoffiella</taxon>
    </lineage>
</organism>
<evidence type="ECO:0000313" key="9">
    <source>
        <dbReference type="Proteomes" id="UP000019460"/>
    </source>
</evidence>
<dbReference type="OrthoDB" id="9793824at2"/>
<evidence type="ECO:0000256" key="6">
    <source>
        <dbReference type="SAM" id="Phobius"/>
    </source>
</evidence>
<feature type="domain" description="RDD" evidence="7">
    <location>
        <begin position="14"/>
        <end position="141"/>
    </location>
</feature>
<dbReference type="AlphaFoldDB" id="W9V9B1"/>
<evidence type="ECO:0000256" key="5">
    <source>
        <dbReference type="ARBA" id="ARBA00023136"/>
    </source>
</evidence>
<keyword evidence="9" id="KW-1185">Reference proteome</keyword>
<dbReference type="Pfam" id="PF06271">
    <property type="entry name" value="RDD"/>
    <property type="match status" value="1"/>
</dbReference>
<keyword evidence="4 6" id="KW-1133">Transmembrane helix</keyword>
<evidence type="ECO:0000256" key="2">
    <source>
        <dbReference type="ARBA" id="ARBA00022475"/>
    </source>
</evidence>
<evidence type="ECO:0000256" key="4">
    <source>
        <dbReference type="ARBA" id="ARBA00022989"/>
    </source>
</evidence>
<evidence type="ECO:0000313" key="8">
    <source>
        <dbReference type="EMBL" id="EXJ13451.1"/>
    </source>
</evidence>
<dbReference type="InterPro" id="IPR051791">
    <property type="entry name" value="Pra-immunoreactive"/>
</dbReference>
<keyword evidence="3 6" id="KW-0812">Transmembrane</keyword>